<keyword evidence="1" id="KW-0175">Coiled coil</keyword>
<evidence type="ECO:0000313" key="5">
    <source>
        <dbReference type="WBParaSite" id="HPLM_0000814601-mRNA-1"/>
    </source>
</evidence>
<reference evidence="3 4" key="2">
    <citation type="submission" date="2018-11" db="EMBL/GenBank/DDBJ databases">
        <authorList>
            <consortium name="Pathogen Informatics"/>
        </authorList>
    </citation>
    <scope>NUCLEOTIDE SEQUENCE [LARGE SCALE GENOMIC DNA]</scope>
    <source>
        <strain evidence="3 4">MHpl1</strain>
    </source>
</reference>
<evidence type="ECO:0000313" key="3">
    <source>
        <dbReference type="EMBL" id="VDO33981.1"/>
    </source>
</evidence>
<dbReference type="AlphaFoldDB" id="A0A0N4WCB6"/>
<organism evidence="5">
    <name type="scientific">Haemonchus placei</name>
    <name type="common">Barber's pole worm</name>
    <dbReference type="NCBI Taxonomy" id="6290"/>
    <lineage>
        <taxon>Eukaryota</taxon>
        <taxon>Metazoa</taxon>
        <taxon>Ecdysozoa</taxon>
        <taxon>Nematoda</taxon>
        <taxon>Chromadorea</taxon>
        <taxon>Rhabditida</taxon>
        <taxon>Rhabditina</taxon>
        <taxon>Rhabditomorpha</taxon>
        <taxon>Strongyloidea</taxon>
        <taxon>Trichostrongylidae</taxon>
        <taxon>Haemonchus</taxon>
    </lineage>
</organism>
<feature type="coiled-coil region" evidence="1">
    <location>
        <begin position="97"/>
        <end position="149"/>
    </location>
</feature>
<dbReference type="WBParaSite" id="HPLM_0000814601-mRNA-1">
    <property type="protein sequence ID" value="HPLM_0000814601-mRNA-1"/>
    <property type="gene ID" value="HPLM_0000814601"/>
</dbReference>
<dbReference type="Proteomes" id="UP000268014">
    <property type="component" value="Unassembled WGS sequence"/>
</dbReference>
<proteinExistence type="predicted"/>
<accession>A0A0N4WCB6</accession>
<evidence type="ECO:0000256" key="1">
    <source>
        <dbReference type="SAM" id="Coils"/>
    </source>
</evidence>
<gene>
    <name evidence="3" type="ORF">HPLM_LOCUS8138</name>
</gene>
<name>A0A0N4WCB6_HAEPC</name>
<protein>
    <submittedName>
        <fullName evidence="5">SynN domain-containing protein</fullName>
    </submittedName>
</protein>
<reference evidence="5" key="1">
    <citation type="submission" date="2017-02" db="UniProtKB">
        <authorList>
            <consortium name="WormBaseParasite"/>
        </authorList>
    </citation>
    <scope>IDENTIFICATION</scope>
</reference>
<dbReference type="EMBL" id="UZAF01016793">
    <property type="protein sequence ID" value="VDO33981.1"/>
    <property type="molecule type" value="Genomic_DNA"/>
</dbReference>
<feature type="region of interest" description="Disordered" evidence="2">
    <location>
        <begin position="39"/>
        <end position="74"/>
    </location>
</feature>
<evidence type="ECO:0000256" key="2">
    <source>
        <dbReference type="SAM" id="MobiDB-lite"/>
    </source>
</evidence>
<keyword evidence="4" id="KW-1185">Reference proteome</keyword>
<sequence length="176" mass="19924">MLSQGKTTNIQPKLGAVALVQEELQPVLGQITRLFRDKQKEVREQKAVRPHTKGAGHIDQSRQRSSRTAEPPLCKGRQRKLKVVAVGEEGHGSAKQIEKFLERIKETSNKIKEVDSKIATCQADESSRYEALSNSMEILEEKLGEALKTMKQQVLDDMEQNTKEVRRFTEKNHTSS</sequence>
<evidence type="ECO:0000313" key="4">
    <source>
        <dbReference type="Proteomes" id="UP000268014"/>
    </source>
</evidence>